<comment type="caution">
    <text evidence="2">The sequence shown here is derived from an EMBL/GenBank/DDBJ whole genome shotgun (WGS) entry which is preliminary data.</text>
</comment>
<dbReference type="InterPro" id="IPR053830">
    <property type="entry name" value="DUF6922"/>
</dbReference>
<dbReference type="Proteomes" id="UP001319104">
    <property type="component" value="Unassembled WGS sequence"/>
</dbReference>
<accession>A0AAP2CEN8</accession>
<name>A0AAP2CEN8_9BACT</name>
<dbReference type="AlphaFoldDB" id="A0AAP2CEN8"/>
<proteinExistence type="predicted"/>
<sequence>MEEKINIPDLKLSQLFRKGIFWDVDIDLLDVKRDAYFIIPRVLNRFMFHEVFLENLERIYPRVLICYYAVNSGEIRGNEKTEFLAKRYGLRPEDFINFIPPEMM</sequence>
<keyword evidence="3" id="KW-1185">Reference proteome</keyword>
<protein>
    <recommendedName>
        <fullName evidence="1">DUF6922 domain-containing protein</fullName>
    </recommendedName>
</protein>
<dbReference type="Pfam" id="PF21956">
    <property type="entry name" value="DUF6922"/>
    <property type="match status" value="1"/>
</dbReference>
<evidence type="ECO:0000313" key="2">
    <source>
        <dbReference type="EMBL" id="MBS9522407.1"/>
    </source>
</evidence>
<evidence type="ECO:0000313" key="3">
    <source>
        <dbReference type="Proteomes" id="UP001319104"/>
    </source>
</evidence>
<dbReference type="EMBL" id="JAHCMY010000001">
    <property type="protein sequence ID" value="MBS9522407.1"/>
    <property type="molecule type" value="Genomic_DNA"/>
</dbReference>
<gene>
    <name evidence="2" type="ORF">KI659_00110</name>
</gene>
<reference evidence="2 3" key="1">
    <citation type="submission" date="2021-05" db="EMBL/GenBank/DDBJ databases">
        <authorList>
            <person name="Zhang Z.D."/>
            <person name="Osman G."/>
        </authorList>
    </citation>
    <scope>NUCLEOTIDE SEQUENCE [LARGE SCALE GENOMIC DNA]</scope>
    <source>
        <strain evidence="2 3">KCTC 32217</strain>
    </source>
</reference>
<evidence type="ECO:0000259" key="1">
    <source>
        <dbReference type="Pfam" id="PF21956"/>
    </source>
</evidence>
<feature type="domain" description="DUF6922" evidence="1">
    <location>
        <begin position="16"/>
        <end position="45"/>
    </location>
</feature>
<organism evidence="2 3">
    <name type="scientific">Litoribacter ruber</name>
    <dbReference type="NCBI Taxonomy" id="702568"/>
    <lineage>
        <taxon>Bacteria</taxon>
        <taxon>Pseudomonadati</taxon>
        <taxon>Bacteroidota</taxon>
        <taxon>Cytophagia</taxon>
        <taxon>Cytophagales</taxon>
        <taxon>Cyclobacteriaceae</taxon>
        <taxon>Litoribacter</taxon>
    </lineage>
</organism>
<dbReference type="RefSeq" id="WP_213943311.1">
    <property type="nucleotide sequence ID" value="NZ_JAHCMY010000001.1"/>
</dbReference>